<evidence type="ECO:0000256" key="4">
    <source>
        <dbReference type="ARBA" id="ARBA00022692"/>
    </source>
</evidence>
<dbReference type="InterPro" id="IPR051393">
    <property type="entry name" value="ABC_transporter_permease"/>
</dbReference>
<keyword evidence="2 7" id="KW-0813">Transport</keyword>
<evidence type="ECO:0000259" key="8">
    <source>
        <dbReference type="PROSITE" id="PS50928"/>
    </source>
</evidence>
<dbReference type="AlphaFoldDB" id="F4GHI4"/>
<dbReference type="InterPro" id="IPR000515">
    <property type="entry name" value="MetI-like"/>
</dbReference>
<dbReference type="EMBL" id="CP002659">
    <property type="protein sequence ID" value="AEC02573.1"/>
    <property type="molecule type" value="Genomic_DNA"/>
</dbReference>
<dbReference type="STRING" id="760011.Spico_1368"/>
<dbReference type="PROSITE" id="PS50928">
    <property type="entry name" value="ABC_TM1"/>
    <property type="match status" value="1"/>
</dbReference>
<feature type="domain" description="ABC transmembrane type-1" evidence="8">
    <location>
        <begin position="73"/>
        <end position="286"/>
    </location>
</feature>
<feature type="transmembrane region" description="Helical" evidence="7">
    <location>
        <begin position="162"/>
        <end position="185"/>
    </location>
</feature>
<dbReference type="Pfam" id="PF00528">
    <property type="entry name" value="BPD_transp_1"/>
    <property type="match status" value="1"/>
</dbReference>
<reference evidence="9 10" key="2">
    <citation type="journal article" date="2012" name="Stand. Genomic Sci.">
        <title>Complete genome sequence of the termite hindgut bacterium Spirochaeta coccoides type strain (SPN1(T)), reclassification in the genus Sphaerochaeta as Sphaerochaeta coccoides comb. nov. and emendations of the family Spirochaetaceae and the genus Sphaerochaeta.</title>
        <authorList>
            <person name="Abt B."/>
            <person name="Han C."/>
            <person name="Scheuner C."/>
            <person name="Lu M."/>
            <person name="Lapidus A."/>
            <person name="Nolan M."/>
            <person name="Lucas S."/>
            <person name="Hammon N."/>
            <person name="Deshpande S."/>
            <person name="Cheng J.F."/>
            <person name="Tapia R."/>
            <person name="Goodwin L.A."/>
            <person name="Pitluck S."/>
            <person name="Liolios K."/>
            <person name="Pagani I."/>
            <person name="Ivanova N."/>
            <person name="Mavromatis K."/>
            <person name="Mikhailova N."/>
            <person name="Huntemann M."/>
            <person name="Pati A."/>
            <person name="Chen A."/>
            <person name="Palaniappan K."/>
            <person name="Land M."/>
            <person name="Hauser L."/>
            <person name="Brambilla E.M."/>
            <person name="Rohde M."/>
            <person name="Spring S."/>
            <person name="Gronow S."/>
            <person name="Goker M."/>
            <person name="Woyke T."/>
            <person name="Bristow J."/>
            <person name="Eisen J.A."/>
            <person name="Markowitz V."/>
            <person name="Hugenholtz P."/>
            <person name="Kyrpides N.C."/>
            <person name="Klenk H.P."/>
            <person name="Detter J.C."/>
        </authorList>
    </citation>
    <scope>NUCLEOTIDE SEQUENCE [LARGE SCALE GENOMIC DNA]</scope>
    <source>
        <strain evidence="10">ATCC BAA-1237 / DSM 17374 / SPN1</strain>
    </source>
</reference>
<dbReference type="Gene3D" id="1.10.3720.10">
    <property type="entry name" value="MetI-like"/>
    <property type="match status" value="1"/>
</dbReference>
<dbReference type="CDD" id="cd06261">
    <property type="entry name" value="TM_PBP2"/>
    <property type="match status" value="1"/>
</dbReference>
<dbReference type="Proteomes" id="UP000007939">
    <property type="component" value="Chromosome"/>
</dbReference>
<evidence type="ECO:0000313" key="9">
    <source>
        <dbReference type="EMBL" id="AEC02573.1"/>
    </source>
</evidence>
<evidence type="ECO:0000256" key="5">
    <source>
        <dbReference type="ARBA" id="ARBA00022989"/>
    </source>
</evidence>
<evidence type="ECO:0000256" key="1">
    <source>
        <dbReference type="ARBA" id="ARBA00004651"/>
    </source>
</evidence>
<dbReference type="eggNOG" id="COG1175">
    <property type="taxonomic scope" value="Bacteria"/>
</dbReference>
<feature type="transmembrane region" description="Helical" evidence="7">
    <location>
        <begin position="111"/>
        <end position="132"/>
    </location>
</feature>
<keyword evidence="4 7" id="KW-0812">Transmembrane</keyword>
<evidence type="ECO:0000256" key="3">
    <source>
        <dbReference type="ARBA" id="ARBA00022475"/>
    </source>
</evidence>
<dbReference type="GO" id="GO:0055085">
    <property type="term" value="P:transmembrane transport"/>
    <property type="evidence" value="ECO:0007669"/>
    <property type="project" value="InterPro"/>
</dbReference>
<evidence type="ECO:0000256" key="2">
    <source>
        <dbReference type="ARBA" id="ARBA00022448"/>
    </source>
</evidence>
<name>F4GHI4_PARC1</name>
<dbReference type="InterPro" id="IPR035906">
    <property type="entry name" value="MetI-like_sf"/>
</dbReference>
<reference evidence="10" key="1">
    <citation type="submission" date="2011-04" db="EMBL/GenBank/DDBJ databases">
        <title>The complete genome of Spirochaeta coccoides DSM 17374.</title>
        <authorList>
            <person name="Lucas S."/>
            <person name="Copeland A."/>
            <person name="Lapidus A."/>
            <person name="Bruce D."/>
            <person name="Goodwin L."/>
            <person name="Pitluck S."/>
            <person name="Peters L."/>
            <person name="Kyrpides N."/>
            <person name="Mavromatis K."/>
            <person name="Pagani I."/>
            <person name="Ivanova N."/>
            <person name="Ovchinnikova G."/>
            <person name="Lu M."/>
            <person name="Detter J.C."/>
            <person name="Tapia R."/>
            <person name="Han C."/>
            <person name="Land M."/>
            <person name="Hauser L."/>
            <person name="Markowitz V."/>
            <person name="Cheng J.-F."/>
            <person name="Hugenholtz P."/>
            <person name="Woyke T."/>
            <person name="Wu D."/>
            <person name="Spring S."/>
            <person name="Schroeder M."/>
            <person name="Brambilla E."/>
            <person name="Klenk H.-P."/>
            <person name="Eisen J.A."/>
        </authorList>
    </citation>
    <scope>NUCLEOTIDE SEQUENCE [LARGE SCALE GENOMIC DNA]</scope>
    <source>
        <strain evidence="10">ATCC BAA-1237 / DSM 17374 / SPN1</strain>
    </source>
</reference>
<proteinExistence type="inferred from homology"/>
<accession>F4GHI4</accession>
<feature type="transmembrane region" description="Helical" evidence="7">
    <location>
        <begin position="265"/>
        <end position="287"/>
    </location>
</feature>
<dbReference type="HOGENOM" id="CLU_016047_0_2_12"/>
<dbReference type="PANTHER" id="PTHR30193:SF41">
    <property type="entry name" value="DIACETYLCHITOBIOSE UPTAKE SYSTEM PERMEASE PROTEIN NGCF"/>
    <property type="match status" value="1"/>
</dbReference>
<evidence type="ECO:0000313" key="10">
    <source>
        <dbReference type="Proteomes" id="UP000007939"/>
    </source>
</evidence>
<comment type="subcellular location">
    <subcellularLocation>
        <location evidence="1 7">Cell membrane</location>
        <topology evidence="1 7">Multi-pass membrane protein</topology>
    </subcellularLocation>
</comment>
<protein>
    <submittedName>
        <fullName evidence="9">Binding-protein-dependent transport systems inner membrane component</fullName>
    </submittedName>
</protein>
<keyword evidence="5 7" id="KW-1133">Transmembrane helix</keyword>
<dbReference type="PANTHER" id="PTHR30193">
    <property type="entry name" value="ABC TRANSPORTER PERMEASE PROTEIN"/>
    <property type="match status" value="1"/>
</dbReference>
<keyword evidence="6 7" id="KW-0472">Membrane</keyword>
<dbReference type="SUPFAM" id="SSF161098">
    <property type="entry name" value="MetI-like"/>
    <property type="match status" value="1"/>
</dbReference>
<organism evidence="9 10">
    <name type="scientific">Parasphaerochaeta coccoides (strain ATCC BAA-1237 / DSM 17374 / SPN1)</name>
    <name type="common">Sphaerochaeta coccoides</name>
    <dbReference type="NCBI Taxonomy" id="760011"/>
    <lineage>
        <taxon>Bacteria</taxon>
        <taxon>Pseudomonadati</taxon>
        <taxon>Spirochaetota</taxon>
        <taxon>Spirochaetia</taxon>
        <taxon>Spirochaetales</taxon>
        <taxon>Sphaerochaetaceae</taxon>
        <taxon>Parasphaerochaeta</taxon>
    </lineage>
</organism>
<evidence type="ECO:0000256" key="7">
    <source>
        <dbReference type="RuleBase" id="RU363032"/>
    </source>
</evidence>
<keyword evidence="10" id="KW-1185">Reference proteome</keyword>
<comment type="similarity">
    <text evidence="7">Belongs to the binding-protein-dependent transport system permease family.</text>
</comment>
<feature type="transmembrane region" description="Helical" evidence="7">
    <location>
        <begin position="206"/>
        <end position="227"/>
    </location>
</feature>
<evidence type="ECO:0000256" key="6">
    <source>
        <dbReference type="ARBA" id="ARBA00023136"/>
    </source>
</evidence>
<gene>
    <name evidence="9" type="ordered locus">Spico_1368</name>
</gene>
<keyword evidence="3" id="KW-1003">Cell membrane</keyword>
<dbReference type="RefSeq" id="WP_013739968.1">
    <property type="nucleotide sequence ID" value="NC_015436.1"/>
</dbReference>
<feature type="transmembrane region" description="Helical" evidence="7">
    <location>
        <begin position="77"/>
        <end position="99"/>
    </location>
</feature>
<dbReference type="KEGG" id="scc:Spico_1368"/>
<sequence length="296" mass="33463">MAVKRFTNKKNERIHAYVFIAPFFILFMVFQLYPLIWSFVLSFFSWNGLGTRTFIGIGNYRQILRDGMFWTSLYNTVWYTFANIICVLPLAFILAQGLCSNAVWAPKSVKTLLVLPYVTATVAAGIAFTMLFDTRIGVINAFIQFFGGNAVPWLTSMQWSKVPVALLSIWRNIPWYMLILVAALLSVDRQLYEAARIDGANTMQKIFKITLPMIAPVMFFCVINLTIDSARTFTEPYVLTGGGPGSSSLSVVHYLYINAFSMFKLGYASTVGYVLMFFLVVVSVVYFRNLKNRSGA</sequence>
<feature type="transmembrane region" description="Helical" evidence="7">
    <location>
        <begin position="14"/>
        <end position="36"/>
    </location>
</feature>
<dbReference type="GO" id="GO:0005886">
    <property type="term" value="C:plasma membrane"/>
    <property type="evidence" value="ECO:0007669"/>
    <property type="project" value="UniProtKB-SubCell"/>
</dbReference>
<dbReference type="OrthoDB" id="368362at2"/>